<evidence type="ECO:0000313" key="2">
    <source>
        <dbReference type="Proteomes" id="UP000197138"/>
    </source>
</evidence>
<proteinExistence type="predicted"/>
<comment type="caution">
    <text evidence="1">The sequence shown here is derived from an EMBL/GenBank/DDBJ whole genome shotgun (WGS) entry which is preliminary data.</text>
</comment>
<dbReference type="Proteomes" id="UP000197138">
    <property type="component" value="Unassembled WGS sequence"/>
</dbReference>
<organism evidence="1 2">
    <name type="scientific">Punica granatum</name>
    <name type="common">Pomegranate</name>
    <dbReference type="NCBI Taxonomy" id="22663"/>
    <lineage>
        <taxon>Eukaryota</taxon>
        <taxon>Viridiplantae</taxon>
        <taxon>Streptophyta</taxon>
        <taxon>Embryophyta</taxon>
        <taxon>Tracheophyta</taxon>
        <taxon>Spermatophyta</taxon>
        <taxon>Magnoliopsida</taxon>
        <taxon>eudicotyledons</taxon>
        <taxon>Gunneridae</taxon>
        <taxon>Pentapetalae</taxon>
        <taxon>rosids</taxon>
        <taxon>malvids</taxon>
        <taxon>Myrtales</taxon>
        <taxon>Lythraceae</taxon>
        <taxon>Punica</taxon>
    </lineage>
</organism>
<name>A0A218WUU1_PUNGR</name>
<dbReference type="EMBL" id="MTKT01003207">
    <property type="protein sequence ID" value="OWM76346.1"/>
    <property type="molecule type" value="Genomic_DNA"/>
</dbReference>
<reference evidence="2" key="1">
    <citation type="journal article" date="2017" name="Plant J.">
        <title>The pomegranate (Punica granatum L.) genome and the genomics of punicalagin biosynthesis.</title>
        <authorList>
            <person name="Qin G."/>
            <person name="Xu C."/>
            <person name="Ming R."/>
            <person name="Tang H."/>
            <person name="Guyot R."/>
            <person name="Kramer E.M."/>
            <person name="Hu Y."/>
            <person name="Yi X."/>
            <person name="Qi Y."/>
            <person name="Xu X."/>
            <person name="Gao Z."/>
            <person name="Pan H."/>
            <person name="Jian J."/>
            <person name="Tian Y."/>
            <person name="Yue Z."/>
            <person name="Xu Y."/>
        </authorList>
    </citation>
    <scope>NUCLEOTIDE SEQUENCE [LARGE SCALE GENOMIC DNA]</scope>
    <source>
        <strain evidence="2">cv. Dabenzi</strain>
    </source>
</reference>
<gene>
    <name evidence="1" type="ORF">CDL15_Pgr028216</name>
</gene>
<sequence length="65" mass="7500">MRRTVDELNATMLVQVEHERNLMMVRAEEAQKEQQVDSETLGRTKEDVCQSSKTFGQVKEKAAFI</sequence>
<protein>
    <submittedName>
        <fullName evidence="1">Uncharacterized protein</fullName>
    </submittedName>
</protein>
<evidence type="ECO:0000313" key="1">
    <source>
        <dbReference type="EMBL" id="OWM76346.1"/>
    </source>
</evidence>
<dbReference type="AlphaFoldDB" id="A0A218WUU1"/>
<accession>A0A218WUU1</accession>